<keyword evidence="3" id="KW-0378">Hydrolase</keyword>
<evidence type="ECO:0000259" key="2">
    <source>
        <dbReference type="Pfam" id="PF01321"/>
    </source>
</evidence>
<feature type="domain" description="Creatinase N-terminal" evidence="2">
    <location>
        <begin position="24"/>
        <end position="159"/>
    </location>
</feature>
<dbReference type="Gene3D" id="3.40.350.10">
    <property type="entry name" value="Creatinase/prolidase N-terminal domain"/>
    <property type="match status" value="1"/>
</dbReference>
<name>A0A932GMV2_UNCTE</name>
<evidence type="ECO:0000259" key="1">
    <source>
        <dbReference type="Pfam" id="PF00557"/>
    </source>
</evidence>
<proteinExistence type="predicted"/>
<dbReference type="SUPFAM" id="SSF55920">
    <property type="entry name" value="Creatinase/aminopeptidase"/>
    <property type="match status" value="1"/>
</dbReference>
<dbReference type="InterPro" id="IPR000587">
    <property type="entry name" value="Creatinase_N"/>
</dbReference>
<dbReference type="CDD" id="cd01066">
    <property type="entry name" value="APP_MetAP"/>
    <property type="match status" value="1"/>
</dbReference>
<keyword evidence="3" id="KW-0645">Protease</keyword>
<dbReference type="Gene3D" id="3.90.230.10">
    <property type="entry name" value="Creatinase/methionine aminopeptidase superfamily"/>
    <property type="match status" value="1"/>
</dbReference>
<dbReference type="InterPro" id="IPR050659">
    <property type="entry name" value="Peptidase_M24B"/>
</dbReference>
<comment type="caution">
    <text evidence="3">The sequence shown here is derived from an EMBL/GenBank/DDBJ whole genome shotgun (WGS) entry which is preliminary data.</text>
</comment>
<evidence type="ECO:0000313" key="4">
    <source>
        <dbReference type="Proteomes" id="UP000741360"/>
    </source>
</evidence>
<reference evidence="3" key="1">
    <citation type="submission" date="2020-07" db="EMBL/GenBank/DDBJ databases">
        <title>Huge and variable diversity of episymbiotic CPR bacteria and DPANN archaea in groundwater ecosystems.</title>
        <authorList>
            <person name="He C.Y."/>
            <person name="Keren R."/>
            <person name="Whittaker M."/>
            <person name="Farag I.F."/>
            <person name="Doudna J."/>
            <person name="Cate J.H.D."/>
            <person name="Banfield J.F."/>
        </authorList>
    </citation>
    <scope>NUCLEOTIDE SEQUENCE</scope>
    <source>
        <strain evidence="3">NC_groundwater_717_Ag_S-0.2um_59_8</strain>
    </source>
</reference>
<dbReference type="AlphaFoldDB" id="A0A932GMV2"/>
<dbReference type="GO" id="GO:0004177">
    <property type="term" value="F:aminopeptidase activity"/>
    <property type="evidence" value="ECO:0007669"/>
    <property type="project" value="UniProtKB-KW"/>
</dbReference>
<evidence type="ECO:0000313" key="3">
    <source>
        <dbReference type="EMBL" id="MBI3013962.1"/>
    </source>
</evidence>
<keyword evidence="3" id="KW-0031">Aminopeptidase</keyword>
<protein>
    <submittedName>
        <fullName evidence="3">Aminopeptidase P family protein</fullName>
    </submittedName>
</protein>
<accession>A0A932GMV2</accession>
<feature type="domain" description="Peptidase M24" evidence="1">
    <location>
        <begin position="169"/>
        <end position="373"/>
    </location>
</feature>
<sequence length="393" mass="44350">METRPWEREENLYPRFSRQEYERRFKAVRGMMDREGLPALVLHGGPGAQGAVHYLSNYIPRSPAWLVYPREGDSTLFLHFFNHIPCTKVMSIFGDVRCYWPSAAKAVADRLKELGLGRGRVGVIGLGNSIPYSQFVALQKQIPEVEFVDVSKPYNEIRWIRSEEELEWFRRSAYLTDLTCELLERKIRPGLSEHDLSAIVHEAFLPDGGHMGIHFIATTPMADPGRFVPWQFLTPRTLQAGDVVITEITISYWGYGAQIHRPFAVAAEPAPLYRQLFDVAWECFEQVRLALKPGSTSEEIMEATAIIEERGFTVYDSLVHGEGGRNPEIGTKSSSHTFEPFTFQENMVIVIQPNPVTKDQRAGLQLGSAVVVKPGGAVPLHNYPFKFPVCGGR</sequence>
<dbReference type="PANTHER" id="PTHR46112">
    <property type="entry name" value="AMINOPEPTIDASE"/>
    <property type="match status" value="1"/>
</dbReference>
<gene>
    <name evidence="3" type="ORF">HYY65_02595</name>
</gene>
<dbReference type="InterPro" id="IPR036005">
    <property type="entry name" value="Creatinase/aminopeptidase-like"/>
</dbReference>
<dbReference type="InterPro" id="IPR000994">
    <property type="entry name" value="Pept_M24"/>
</dbReference>
<dbReference type="PANTHER" id="PTHR46112:SF2">
    <property type="entry name" value="XAA-PRO AMINOPEPTIDASE P-RELATED"/>
    <property type="match status" value="1"/>
</dbReference>
<dbReference type="SUPFAM" id="SSF53092">
    <property type="entry name" value="Creatinase/prolidase N-terminal domain"/>
    <property type="match status" value="1"/>
</dbReference>
<dbReference type="Pfam" id="PF01321">
    <property type="entry name" value="Creatinase_N"/>
    <property type="match status" value="1"/>
</dbReference>
<dbReference type="Proteomes" id="UP000741360">
    <property type="component" value="Unassembled WGS sequence"/>
</dbReference>
<dbReference type="EMBL" id="JACPSX010000044">
    <property type="protein sequence ID" value="MBI3013962.1"/>
    <property type="molecule type" value="Genomic_DNA"/>
</dbReference>
<dbReference type="Pfam" id="PF00557">
    <property type="entry name" value="Peptidase_M24"/>
    <property type="match status" value="1"/>
</dbReference>
<organism evidence="3 4">
    <name type="scientific">Tectimicrobiota bacterium</name>
    <dbReference type="NCBI Taxonomy" id="2528274"/>
    <lineage>
        <taxon>Bacteria</taxon>
        <taxon>Pseudomonadati</taxon>
        <taxon>Nitrospinota/Tectimicrobiota group</taxon>
        <taxon>Candidatus Tectimicrobiota</taxon>
    </lineage>
</organism>
<dbReference type="InterPro" id="IPR029149">
    <property type="entry name" value="Creatin/AminoP/Spt16_N"/>
</dbReference>